<dbReference type="Proteomes" id="UP000887576">
    <property type="component" value="Unplaced"/>
</dbReference>
<organism evidence="1 2">
    <name type="scientific">Panagrolaimus sp. JU765</name>
    <dbReference type="NCBI Taxonomy" id="591449"/>
    <lineage>
        <taxon>Eukaryota</taxon>
        <taxon>Metazoa</taxon>
        <taxon>Ecdysozoa</taxon>
        <taxon>Nematoda</taxon>
        <taxon>Chromadorea</taxon>
        <taxon>Rhabditida</taxon>
        <taxon>Tylenchina</taxon>
        <taxon>Panagrolaimomorpha</taxon>
        <taxon>Panagrolaimoidea</taxon>
        <taxon>Panagrolaimidae</taxon>
        <taxon>Panagrolaimus</taxon>
    </lineage>
</organism>
<proteinExistence type="predicted"/>
<protein>
    <submittedName>
        <fullName evidence="2">NADH dehydrogenase [ubiquinone] iron-sulfur protein 4, mitochondrial</fullName>
    </submittedName>
</protein>
<name>A0AC34R6V3_9BILA</name>
<evidence type="ECO:0000313" key="2">
    <source>
        <dbReference type="WBParaSite" id="JU765_v2.g4023.t1"/>
    </source>
</evidence>
<reference evidence="2" key="1">
    <citation type="submission" date="2022-11" db="UniProtKB">
        <authorList>
            <consortium name="WormBaseParasite"/>
        </authorList>
    </citation>
    <scope>IDENTIFICATION</scope>
</reference>
<dbReference type="WBParaSite" id="JU765_v2.g4023.t1">
    <property type="protein sequence ID" value="JU765_v2.g4023.t1"/>
    <property type="gene ID" value="JU765_v2.g4023"/>
</dbReference>
<accession>A0AC34R6V3</accession>
<evidence type="ECO:0000313" key="1">
    <source>
        <dbReference type="Proteomes" id="UP000887576"/>
    </source>
</evidence>
<sequence length="177" mass="20641">MLRRNIRLTKDLNRYFSSEKKDSTVPILRVHDAVRKTMEDVLGETKEKKPIEMTTDIQEAASNLSGIPEEHKAERIAKIYKPTRQVTQTPWNNTKVWNIALDNRERWENPLIGWASSGDPLSSIDMALDFATKEDAIAFCEKNHWKWEVEEPQSRKVIPKQYGANFSWNKKIRVTTK</sequence>